<organism evidence="5 6">
    <name type="scientific">Prevotella bivia</name>
    <dbReference type="NCBI Taxonomy" id="28125"/>
    <lineage>
        <taxon>Bacteria</taxon>
        <taxon>Pseudomonadati</taxon>
        <taxon>Bacteroidota</taxon>
        <taxon>Bacteroidia</taxon>
        <taxon>Bacteroidales</taxon>
        <taxon>Prevotellaceae</taxon>
        <taxon>Prevotella</taxon>
    </lineage>
</organism>
<dbReference type="InterPro" id="IPR011010">
    <property type="entry name" value="DNA_brk_join_enz"/>
</dbReference>
<reference evidence="5 6" key="1">
    <citation type="submission" date="2016-02" db="EMBL/GenBank/DDBJ databases">
        <authorList>
            <person name="Wen L."/>
            <person name="He K."/>
            <person name="Yang H."/>
        </authorList>
    </citation>
    <scope>NUCLEOTIDE SEQUENCE [LARGE SCALE GENOMIC DNA]</scope>
    <source>
        <strain evidence="5 6">GED7880</strain>
    </source>
</reference>
<dbReference type="AlphaFoldDB" id="A0A137SSC1"/>
<keyword evidence="3" id="KW-0233">DNA recombination</keyword>
<dbReference type="Proteomes" id="UP000070093">
    <property type="component" value="Unassembled WGS sequence"/>
</dbReference>
<dbReference type="GO" id="GO:0006310">
    <property type="term" value="P:DNA recombination"/>
    <property type="evidence" value="ECO:0007669"/>
    <property type="project" value="UniProtKB-KW"/>
</dbReference>
<evidence type="ECO:0000256" key="1">
    <source>
        <dbReference type="ARBA" id="ARBA00008857"/>
    </source>
</evidence>
<evidence type="ECO:0000313" key="6">
    <source>
        <dbReference type="Proteomes" id="UP000070093"/>
    </source>
</evidence>
<dbReference type="PANTHER" id="PTHR30349">
    <property type="entry name" value="PHAGE INTEGRASE-RELATED"/>
    <property type="match status" value="1"/>
</dbReference>
<dbReference type="GO" id="GO:0015074">
    <property type="term" value="P:DNA integration"/>
    <property type="evidence" value="ECO:0007669"/>
    <property type="project" value="InterPro"/>
</dbReference>
<dbReference type="CDD" id="cd01185">
    <property type="entry name" value="INTN1_C_like"/>
    <property type="match status" value="1"/>
</dbReference>
<feature type="domain" description="Tyr recombinase" evidence="4">
    <location>
        <begin position="247"/>
        <end position="422"/>
    </location>
</feature>
<sequence>MATQIKEKLYLCKHKKTKESKDMALKKEIRSDNTYIISQDTTDNPKLGAKILSDGRESLFLDYYFGYTKVISERTGKEVMRKDRKREFLKLYLWQAPRTPIERQQNKEMLELAKKIRFERGQELLESVEGYRLKKDRDINFLDYFQSYIDKYTKKDYRMVVIALKRFRDFLQETPEYNKFEKKIKPEQITKDMVEAYTEYLQSRSVGEGAKSIYARFKKVVKYAVEHDVMLKNPCNGVVIKVDEQILKKEVLSPEEIQRLIATHYDNENPNIRRAFIFCLYCGLRYCDVKDLTFANVDYSNKLLKFEQNKTKGHSANSGVIIPLNDGILKLIGEPSNPNNRDEAIFPLPSYEMCLKALKRWVKRADINKHISWHCARHSFAVNILNNGANIKTVASLLGHSGLKHTEKYTRAIDSLKQDAINSLPELKL</sequence>
<name>A0A137SSC1_9BACT</name>
<dbReference type="EMBL" id="LTAG01000109">
    <property type="protein sequence ID" value="KXO15334.1"/>
    <property type="molecule type" value="Genomic_DNA"/>
</dbReference>
<dbReference type="GO" id="GO:0003677">
    <property type="term" value="F:DNA binding"/>
    <property type="evidence" value="ECO:0007669"/>
    <property type="project" value="UniProtKB-KW"/>
</dbReference>
<dbReference type="InterPro" id="IPR002104">
    <property type="entry name" value="Integrase_catalytic"/>
</dbReference>
<accession>A0A137SSC1</accession>
<dbReference type="PATRIC" id="fig|28125.4.peg.1850"/>
<dbReference type="Gene3D" id="1.10.443.10">
    <property type="entry name" value="Intergrase catalytic core"/>
    <property type="match status" value="1"/>
</dbReference>
<gene>
    <name evidence="5" type="ORF">HMPREF3202_01861</name>
</gene>
<evidence type="ECO:0000256" key="2">
    <source>
        <dbReference type="ARBA" id="ARBA00023125"/>
    </source>
</evidence>
<dbReference type="PROSITE" id="PS51898">
    <property type="entry name" value="TYR_RECOMBINASE"/>
    <property type="match status" value="1"/>
</dbReference>
<dbReference type="Gene3D" id="1.10.150.130">
    <property type="match status" value="1"/>
</dbReference>
<dbReference type="InterPro" id="IPR010998">
    <property type="entry name" value="Integrase_recombinase_N"/>
</dbReference>
<protein>
    <submittedName>
        <fullName evidence="5">Site-specific recombinase, phage integrase family</fullName>
    </submittedName>
</protein>
<keyword evidence="2" id="KW-0238">DNA-binding</keyword>
<dbReference type="InterPro" id="IPR050090">
    <property type="entry name" value="Tyrosine_recombinase_XerCD"/>
</dbReference>
<dbReference type="PANTHER" id="PTHR30349:SF64">
    <property type="entry name" value="PROPHAGE INTEGRASE INTD-RELATED"/>
    <property type="match status" value="1"/>
</dbReference>
<evidence type="ECO:0000313" key="5">
    <source>
        <dbReference type="EMBL" id="KXO15334.1"/>
    </source>
</evidence>
<evidence type="ECO:0000259" key="4">
    <source>
        <dbReference type="PROSITE" id="PS51898"/>
    </source>
</evidence>
<proteinExistence type="inferred from homology"/>
<dbReference type="SUPFAM" id="SSF56349">
    <property type="entry name" value="DNA breaking-rejoining enzymes"/>
    <property type="match status" value="1"/>
</dbReference>
<dbReference type="InterPro" id="IPR025269">
    <property type="entry name" value="SAM-like_dom"/>
</dbReference>
<comment type="caution">
    <text evidence="5">The sequence shown here is derived from an EMBL/GenBank/DDBJ whole genome shotgun (WGS) entry which is preliminary data.</text>
</comment>
<comment type="similarity">
    <text evidence="1">Belongs to the 'phage' integrase family.</text>
</comment>
<evidence type="ECO:0000256" key="3">
    <source>
        <dbReference type="ARBA" id="ARBA00023172"/>
    </source>
</evidence>
<dbReference type="Pfam" id="PF13102">
    <property type="entry name" value="Phage_int_SAM_5"/>
    <property type="match status" value="1"/>
</dbReference>
<dbReference type="STRING" id="28125.HMPREF3202_01861"/>
<dbReference type="Pfam" id="PF00589">
    <property type="entry name" value="Phage_integrase"/>
    <property type="match status" value="1"/>
</dbReference>
<dbReference type="InterPro" id="IPR013762">
    <property type="entry name" value="Integrase-like_cat_sf"/>
</dbReference>